<protein>
    <submittedName>
        <fullName evidence="2">Transcriptional regulator WhiB</fullName>
    </submittedName>
</protein>
<dbReference type="AlphaFoldDB" id="A0A5A7RJ58"/>
<feature type="compositionally biased region" description="Basic and acidic residues" evidence="1">
    <location>
        <begin position="79"/>
        <end position="101"/>
    </location>
</feature>
<evidence type="ECO:0000313" key="3">
    <source>
        <dbReference type="Proteomes" id="UP000325081"/>
    </source>
</evidence>
<organism evidence="2 3">
    <name type="scientific">Striga asiatica</name>
    <name type="common">Asiatic witchweed</name>
    <name type="synonym">Buchnera asiatica</name>
    <dbReference type="NCBI Taxonomy" id="4170"/>
    <lineage>
        <taxon>Eukaryota</taxon>
        <taxon>Viridiplantae</taxon>
        <taxon>Streptophyta</taxon>
        <taxon>Embryophyta</taxon>
        <taxon>Tracheophyta</taxon>
        <taxon>Spermatophyta</taxon>
        <taxon>Magnoliopsida</taxon>
        <taxon>eudicotyledons</taxon>
        <taxon>Gunneridae</taxon>
        <taxon>Pentapetalae</taxon>
        <taxon>asterids</taxon>
        <taxon>lamiids</taxon>
        <taxon>Lamiales</taxon>
        <taxon>Orobanchaceae</taxon>
        <taxon>Buchnereae</taxon>
        <taxon>Striga</taxon>
    </lineage>
</organism>
<dbReference type="EMBL" id="BKCP01013181">
    <property type="protein sequence ID" value="GER57257.1"/>
    <property type="molecule type" value="Genomic_DNA"/>
</dbReference>
<feature type="region of interest" description="Disordered" evidence="1">
    <location>
        <begin position="62"/>
        <end position="101"/>
    </location>
</feature>
<reference evidence="3" key="1">
    <citation type="journal article" date="2019" name="Curr. Biol.">
        <title>Genome Sequence of Striga asiatica Provides Insight into the Evolution of Plant Parasitism.</title>
        <authorList>
            <person name="Yoshida S."/>
            <person name="Kim S."/>
            <person name="Wafula E.K."/>
            <person name="Tanskanen J."/>
            <person name="Kim Y.M."/>
            <person name="Honaas L."/>
            <person name="Yang Z."/>
            <person name="Spallek T."/>
            <person name="Conn C.E."/>
            <person name="Ichihashi Y."/>
            <person name="Cheong K."/>
            <person name="Cui S."/>
            <person name="Der J.P."/>
            <person name="Gundlach H."/>
            <person name="Jiao Y."/>
            <person name="Hori C."/>
            <person name="Ishida J.K."/>
            <person name="Kasahara H."/>
            <person name="Kiba T."/>
            <person name="Kim M.S."/>
            <person name="Koo N."/>
            <person name="Laohavisit A."/>
            <person name="Lee Y.H."/>
            <person name="Lumba S."/>
            <person name="McCourt P."/>
            <person name="Mortimer J.C."/>
            <person name="Mutuku J.M."/>
            <person name="Nomura T."/>
            <person name="Sasaki-Sekimoto Y."/>
            <person name="Seto Y."/>
            <person name="Wang Y."/>
            <person name="Wakatake T."/>
            <person name="Sakakibara H."/>
            <person name="Demura T."/>
            <person name="Yamaguchi S."/>
            <person name="Yoneyama K."/>
            <person name="Manabe R.I."/>
            <person name="Nelson D.C."/>
            <person name="Schulman A.H."/>
            <person name="Timko M.P."/>
            <person name="dePamphilis C.W."/>
            <person name="Choi D."/>
            <person name="Shirasu K."/>
        </authorList>
    </citation>
    <scope>NUCLEOTIDE SEQUENCE [LARGE SCALE GENOMIC DNA]</scope>
    <source>
        <strain evidence="3">cv. UVA1</strain>
    </source>
</reference>
<sequence length="121" mass="13356">MERVPARAQQTNLLPLRESRQAHRALVVDPRRLRRCRGGAFLPEPDAADELHPLRRLSSGCRIRGGGGDPAAPDGDEQGVGHHRDRDERHQAGNGVRGRDLVVRRRVRRREGGVTGGGLII</sequence>
<dbReference type="Proteomes" id="UP000325081">
    <property type="component" value="Unassembled WGS sequence"/>
</dbReference>
<keyword evidence="3" id="KW-1185">Reference proteome</keyword>
<proteinExistence type="predicted"/>
<comment type="caution">
    <text evidence="2">The sequence shown here is derived from an EMBL/GenBank/DDBJ whole genome shotgun (WGS) entry which is preliminary data.</text>
</comment>
<gene>
    <name evidence="2" type="ORF">STAS_35064</name>
</gene>
<evidence type="ECO:0000256" key="1">
    <source>
        <dbReference type="SAM" id="MobiDB-lite"/>
    </source>
</evidence>
<name>A0A5A7RJ58_STRAF</name>
<accession>A0A5A7RJ58</accession>
<evidence type="ECO:0000313" key="2">
    <source>
        <dbReference type="EMBL" id="GER57257.1"/>
    </source>
</evidence>